<dbReference type="InterPro" id="IPR043128">
    <property type="entry name" value="Rev_trsase/Diguanyl_cyclase"/>
</dbReference>
<dbReference type="GO" id="GO:0003824">
    <property type="term" value="F:catalytic activity"/>
    <property type="evidence" value="ECO:0007669"/>
    <property type="project" value="UniProtKB-KW"/>
</dbReference>
<proteinExistence type="predicted"/>
<dbReference type="SUPFAM" id="SSF56672">
    <property type="entry name" value="DNA/RNA polymerases"/>
    <property type="match status" value="1"/>
</dbReference>
<dbReference type="Gene3D" id="3.30.70.270">
    <property type="match status" value="1"/>
</dbReference>
<dbReference type="Proteomes" id="UP000325315">
    <property type="component" value="Unassembled WGS sequence"/>
</dbReference>
<dbReference type="Pfam" id="PF17919">
    <property type="entry name" value="RT_RNaseH_2"/>
    <property type="match status" value="1"/>
</dbReference>
<sequence length="322" mass="37358">MLRKKQLFGKLSKCEFWLSKVVFLGHVILAEGIWIEPKNIEAILQWKALKNVLEIQSFLGLARYYKRFANGFSKIALPMTKLLQKNMPFVWDIWCQDSFEKLKAMLTKALILTLLESRKEFVVFSDASLNGLSCILMQDGKVIAYVSCHLKIDECNYSTHDLALVGMVFALKIWRHYLYGENLKYILSQKKLILRKHCWIELLKDYDCVIDYHPGKTNSVIELTIPDDGKLLAELKIKLMFIEQINEAQLVNAKLVEKMKLAQQSDIESFIIDMNDCLQFHNRIYVPNNVHLKRMILHKAHGGLVFLGIHDLRHDLAHGRVS</sequence>
<dbReference type="EMBL" id="SMMG02000001">
    <property type="protein sequence ID" value="KAA3488261.1"/>
    <property type="molecule type" value="Genomic_DNA"/>
</dbReference>
<dbReference type="CDD" id="cd09274">
    <property type="entry name" value="RNase_HI_RT_Ty3"/>
    <property type="match status" value="1"/>
</dbReference>
<dbReference type="AlphaFoldDB" id="A0A5B6X220"/>
<comment type="caution">
    <text evidence="3">The sequence shown here is derived from an EMBL/GenBank/DDBJ whole genome shotgun (WGS) entry which is preliminary data.</text>
</comment>
<dbReference type="PANTHER" id="PTHR37984">
    <property type="entry name" value="PROTEIN CBG26694"/>
    <property type="match status" value="1"/>
</dbReference>
<keyword evidence="1" id="KW-0511">Multifunctional enzyme</keyword>
<accession>A0A5B6X220</accession>
<dbReference type="InterPro" id="IPR050951">
    <property type="entry name" value="Retrovirus_Pol_polyprotein"/>
</dbReference>
<protein>
    <submittedName>
        <fullName evidence="3">Integrase, catalytic core</fullName>
    </submittedName>
</protein>
<dbReference type="OrthoDB" id="415724at2759"/>
<reference evidence="4" key="1">
    <citation type="journal article" date="2019" name="Plant Biotechnol. J.">
        <title>Genome sequencing of the Australian wild diploid species Gossypium australe highlights disease resistance and delayed gland morphogenesis.</title>
        <authorList>
            <person name="Cai Y."/>
            <person name="Cai X."/>
            <person name="Wang Q."/>
            <person name="Wang P."/>
            <person name="Zhang Y."/>
            <person name="Cai C."/>
            <person name="Xu Y."/>
            <person name="Wang K."/>
            <person name="Zhou Z."/>
            <person name="Wang C."/>
            <person name="Geng S."/>
            <person name="Li B."/>
            <person name="Dong Q."/>
            <person name="Hou Y."/>
            <person name="Wang H."/>
            <person name="Ai P."/>
            <person name="Liu Z."/>
            <person name="Yi F."/>
            <person name="Sun M."/>
            <person name="An G."/>
            <person name="Cheng J."/>
            <person name="Zhang Y."/>
            <person name="Shi Q."/>
            <person name="Xie Y."/>
            <person name="Shi X."/>
            <person name="Chang Y."/>
            <person name="Huang F."/>
            <person name="Chen Y."/>
            <person name="Hong S."/>
            <person name="Mi L."/>
            <person name="Sun Q."/>
            <person name="Zhang L."/>
            <person name="Zhou B."/>
            <person name="Peng R."/>
            <person name="Zhang X."/>
            <person name="Liu F."/>
        </authorList>
    </citation>
    <scope>NUCLEOTIDE SEQUENCE [LARGE SCALE GENOMIC DNA]</scope>
    <source>
        <strain evidence="4">cv. PA1801</strain>
    </source>
</reference>
<dbReference type="PANTHER" id="PTHR37984:SF5">
    <property type="entry name" value="PROTEIN NYNRIN-LIKE"/>
    <property type="match status" value="1"/>
</dbReference>
<feature type="domain" description="Reverse transcriptase/retrotransposon-derived protein RNase H-like" evidence="2">
    <location>
        <begin position="91"/>
        <end position="183"/>
    </location>
</feature>
<keyword evidence="4" id="KW-1185">Reference proteome</keyword>
<evidence type="ECO:0000259" key="2">
    <source>
        <dbReference type="Pfam" id="PF17919"/>
    </source>
</evidence>
<name>A0A5B6X220_9ROSI</name>
<dbReference type="FunFam" id="3.30.70.270:FF:000020">
    <property type="entry name" value="Transposon Tf2-6 polyprotein-like Protein"/>
    <property type="match status" value="1"/>
</dbReference>
<dbReference type="InterPro" id="IPR043502">
    <property type="entry name" value="DNA/RNA_pol_sf"/>
</dbReference>
<evidence type="ECO:0000313" key="4">
    <source>
        <dbReference type="Proteomes" id="UP000325315"/>
    </source>
</evidence>
<gene>
    <name evidence="3" type="ORF">EPI10_032031</name>
</gene>
<evidence type="ECO:0000256" key="1">
    <source>
        <dbReference type="ARBA" id="ARBA00023268"/>
    </source>
</evidence>
<dbReference type="InterPro" id="IPR041577">
    <property type="entry name" value="RT_RNaseH_2"/>
</dbReference>
<evidence type="ECO:0000313" key="3">
    <source>
        <dbReference type="EMBL" id="KAA3488261.1"/>
    </source>
</evidence>
<organism evidence="3 4">
    <name type="scientific">Gossypium australe</name>
    <dbReference type="NCBI Taxonomy" id="47621"/>
    <lineage>
        <taxon>Eukaryota</taxon>
        <taxon>Viridiplantae</taxon>
        <taxon>Streptophyta</taxon>
        <taxon>Embryophyta</taxon>
        <taxon>Tracheophyta</taxon>
        <taxon>Spermatophyta</taxon>
        <taxon>Magnoliopsida</taxon>
        <taxon>eudicotyledons</taxon>
        <taxon>Gunneridae</taxon>
        <taxon>Pentapetalae</taxon>
        <taxon>rosids</taxon>
        <taxon>malvids</taxon>
        <taxon>Malvales</taxon>
        <taxon>Malvaceae</taxon>
        <taxon>Malvoideae</taxon>
        <taxon>Gossypium</taxon>
    </lineage>
</organism>